<sequence length="500" mass="54390">MRNIMFSSTLMDEVMAQPFYPTDDEVSFISQSKHDALSIPHTIQSDHQQEIVDRNLSCINSGNEIEAKGRGPTRRRIPLACLRCRKRKIRCSGDAGDSRGCSNCRGAGNTQCQFLRVNSSILQTKVPPSNGSECPYPPNEMASQRMGMYAASKMEPSNHRIPPFSRAADYEVTSDPQNPYGRQPFAIDSTINYEDDSSTTYNVQSSSTYMLPSSPQVFMADYGGIGWNSKGWGAGLQAGRATGEAMFAENDAENPLTHQAYPYVISGHGAPENEAISMGRLPASLTSSIQGTERTLPNPAGRNALPGNNTGPSPSTDDLHGLPTNHGYKSSHRWIPRCETRTPMQPTSNVSYNTSTVSRAKLIPTSAQDMIFGYLPVASSNASSSLIPSPGAFTSLEATTCVTEAADEFRGHDSRIGNFSRGNRRMVSLSEYSPDTYGYSRRSYRNNHLEVGDSSAENTLITGLPYMRPKLPQMVEVSGYKTSADIHPPPVSALTNPGGI</sequence>
<dbReference type="PROSITE" id="PS50048">
    <property type="entry name" value="ZN2_CY6_FUNGAL_2"/>
    <property type="match status" value="1"/>
</dbReference>
<evidence type="ECO:0000259" key="6">
    <source>
        <dbReference type="PROSITE" id="PS50048"/>
    </source>
</evidence>
<dbReference type="Gene3D" id="4.10.240.10">
    <property type="entry name" value="Zn(2)-C6 fungal-type DNA-binding domain"/>
    <property type="match status" value="1"/>
</dbReference>
<dbReference type="Pfam" id="PF00172">
    <property type="entry name" value="Zn_clus"/>
    <property type="match status" value="1"/>
</dbReference>
<organism evidence="7 8">
    <name type="scientific">Aspergillus cavernicola</name>
    <dbReference type="NCBI Taxonomy" id="176166"/>
    <lineage>
        <taxon>Eukaryota</taxon>
        <taxon>Fungi</taxon>
        <taxon>Dikarya</taxon>
        <taxon>Ascomycota</taxon>
        <taxon>Pezizomycotina</taxon>
        <taxon>Eurotiomycetes</taxon>
        <taxon>Eurotiomycetidae</taxon>
        <taxon>Eurotiales</taxon>
        <taxon>Aspergillaceae</taxon>
        <taxon>Aspergillus</taxon>
        <taxon>Aspergillus subgen. Nidulantes</taxon>
    </lineage>
</organism>
<evidence type="ECO:0000256" key="2">
    <source>
        <dbReference type="ARBA" id="ARBA00023125"/>
    </source>
</evidence>
<gene>
    <name evidence="7" type="ORF">BDW59DRAFT_82372</name>
</gene>
<dbReference type="EMBL" id="JBFXLS010000041">
    <property type="protein sequence ID" value="KAL2824767.1"/>
    <property type="molecule type" value="Genomic_DNA"/>
</dbReference>
<keyword evidence="3" id="KW-0804">Transcription</keyword>
<evidence type="ECO:0000256" key="3">
    <source>
        <dbReference type="ARBA" id="ARBA00023163"/>
    </source>
</evidence>
<feature type="region of interest" description="Disordered" evidence="5">
    <location>
        <begin position="287"/>
        <end position="321"/>
    </location>
</feature>
<protein>
    <recommendedName>
        <fullName evidence="6">Zn(2)-C6 fungal-type domain-containing protein</fullName>
    </recommendedName>
</protein>
<name>A0ABR4IAJ0_9EURO</name>
<feature type="domain" description="Zn(2)-C6 fungal-type" evidence="6">
    <location>
        <begin position="80"/>
        <end position="114"/>
    </location>
</feature>
<evidence type="ECO:0000313" key="7">
    <source>
        <dbReference type="EMBL" id="KAL2824767.1"/>
    </source>
</evidence>
<keyword evidence="8" id="KW-1185">Reference proteome</keyword>
<keyword evidence="2" id="KW-0238">DNA-binding</keyword>
<dbReference type="SUPFAM" id="SSF57701">
    <property type="entry name" value="Zn2/Cys6 DNA-binding domain"/>
    <property type="match status" value="1"/>
</dbReference>
<evidence type="ECO:0000313" key="8">
    <source>
        <dbReference type="Proteomes" id="UP001610335"/>
    </source>
</evidence>
<dbReference type="InterPro" id="IPR036864">
    <property type="entry name" value="Zn2-C6_fun-type_DNA-bd_sf"/>
</dbReference>
<comment type="caution">
    <text evidence="7">The sequence shown here is derived from an EMBL/GenBank/DDBJ whole genome shotgun (WGS) entry which is preliminary data.</text>
</comment>
<accession>A0ABR4IAJ0</accession>
<evidence type="ECO:0000256" key="1">
    <source>
        <dbReference type="ARBA" id="ARBA00023015"/>
    </source>
</evidence>
<dbReference type="InterPro" id="IPR001138">
    <property type="entry name" value="Zn2Cys6_DnaBD"/>
</dbReference>
<dbReference type="Proteomes" id="UP001610335">
    <property type="component" value="Unassembled WGS sequence"/>
</dbReference>
<reference evidence="7 8" key="1">
    <citation type="submission" date="2024-07" db="EMBL/GenBank/DDBJ databases">
        <title>Section-level genome sequencing and comparative genomics of Aspergillus sections Usti and Cavernicolus.</title>
        <authorList>
            <consortium name="Lawrence Berkeley National Laboratory"/>
            <person name="Nybo J.L."/>
            <person name="Vesth T.C."/>
            <person name="Theobald S."/>
            <person name="Frisvad J.C."/>
            <person name="Larsen T.O."/>
            <person name="Kjaerboelling I."/>
            <person name="Rothschild-Mancinelli K."/>
            <person name="Lyhne E.K."/>
            <person name="Kogle M.E."/>
            <person name="Barry K."/>
            <person name="Clum A."/>
            <person name="Na H."/>
            <person name="Ledsgaard L."/>
            <person name="Lin J."/>
            <person name="Lipzen A."/>
            <person name="Kuo A."/>
            <person name="Riley R."/>
            <person name="Mondo S."/>
            <person name="LaButti K."/>
            <person name="Haridas S."/>
            <person name="Pangalinan J."/>
            <person name="Salamov A.A."/>
            <person name="Simmons B.A."/>
            <person name="Magnuson J.K."/>
            <person name="Chen J."/>
            <person name="Drula E."/>
            <person name="Henrissat B."/>
            <person name="Wiebenga A."/>
            <person name="Lubbers R.J."/>
            <person name="Gomes A.C."/>
            <person name="Makela M.R."/>
            <person name="Stajich J."/>
            <person name="Grigoriev I.V."/>
            <person name="Mortensen U.H."/>
            <person name="De vries R.P."/>
            <person name="Baker S.E."/>
            <person name="Andersen M.R."/>
        </authorList>
    </citation>
    <scope>NUCLEOTIDE SEQUENCE [LARGE SCALE GENOMIC DNA]</scope>
    <source>
        <strain evidence="7 8">CBS 600.67</strain>
    </source>
</reference>
<proteinExistence type="predicted"/>
<dbReference type="CDD" id="cd00067">
    <property type="entry name" value="GAL4"/>
    <property type="match status" value="1"/>
</dbReference>
<keyword evidence="4" id="KW-0539">Nucleus</keyword>
<dbReference type="PROSITE" id="PS00463">
    <property type="entry name" value="ZN2_CY6_FUNGAL_1"/>
    <property type="match status" value="1"/>
</dbReference>
<evidence type="ECO:0000256" key="4">
    <source>
        <dbReference type="ARBA" id="ARBA00023242"/>
    </source>
</evidence>
<evidence type="ECO:0000256" key="5">
    <source>
        <dbReference type="SAM" id="MobiDB-lite"/>
    </source>
</evidence>
<feature type="compositionally biased region" description="Polar residues" evidence="5">
    <location>
        <begin position="306"/>
        <end position="316"/>
    </location>
</feature>
<keyword evidence="1" id="KW-0805">Transcription regulation</keyword>
<dbReference type="SMART" id="SM00066">
    <property type="entry name" value="GAL4"/>
    <property type="match status" value="1"/>
</dbReference>